<keyword evidence="3" id="KW-1185">Reference proteome</keyword>
<evidence type="ECO:0000256" key="1">
    <source>
        <dbReference type="SAM" id="MobiDB-lite"/>
    </source>
</evidence>
<feature type="region of interest" description="Disordered" evidence="1">
    <location>
        <begin position="1"/>
        <end position="28"/>
    </location>
</feature>
<evidence type="ECO:0000313" key="3">
    <source>
        <dbReference type="Proteomes" id="UP000094455"/>
    </source>
</evidence>
<dbReference type="AlphaFoldDB" id="A0A1E3NS96"/>
<dbReference type="Proteomes" id="UP000094455">
    <property type="component" value="Unassembled WGS sequence"/>
</dbReference>
<dbReference type="EMBL" id="KV454001">
    <property type="protein sequence ID" value="ODQ48969.1"/>
    <property type="molecule type" value="Genomic_DNA"/>
</dbReference>
<accession>A0A1E3NS96</accession>
<evidence type="ECO:0000313" key="2">
    <source>
        <dbReference type="EMBL" id="ODQ48969.1"/>
    </source>
</evidence>
<gene>
    <name evidence="2" type="ORF">PICMEDRAFT_89605</name>
</gene>
<protein>
    <submittedName>
        <fullName evidence="2">Uncharacterized protein</fullName>
    </submittedName>
</protein>
<name>A0A1E3NS96_9ASCO</name>
<proteinExistence type="predicted"/>
<sequence length="134" mass="14943">MYPSQQLVRVMPPSKRSRQNKLETQGATPMPCSNVGTIKKNFIIFSMCIVRRKKGKESKELNSGACKAHEKRRHILMPSSFIRCSSSGQCFDDPAGHNVKPSSIQYHHWHLSSSISAWLTFFSPSAGLTPSHAA</sequence>
<reference evidence="2 3" key="1">
    <citation type="journal article" date="2016" name="Proc. Natl. Acad. Sci. U.S.A.">
        <title>Comparative genomics of biotechnologically important yeasts.</title>
        <authorList>
            <person name="Riley R."/>
            <person name="Haridas S."/>
            <person name="Wolfe K.H."/>
            <person name="Lopes M.R."/>
            <person name="Hittinger C.T."/>
            <person name="Goeker M."/>
            <person name="Salamov A.A."/>
            <person name="Wisecaver J.H."/>
            <person name="Long T.M."/>
            <person name="Calvey C.H."/>
            <person name="Aerts A.L."/>
            <person name="Barry K.W."/>
            <person name="Choi C."/>
            <person name="Clum A."/>
            <person name="Coughlan A.Y."/>
            <person name="Deshpande S."/>
            <person name="Douglass A.P."/>
            <person name="Hanson S.J."/>
            <person name="Klenk H.-P."/>
            <person name="LaButti K.M."/>
            <person name="Lapidus A."/>
            <person name="Lindquist E.A."/>
            <person name="Lipzen A.M."/>
            <person name="Meier-Kolthoff J.P."/>
            <person name="Ohm R.A."/>
            <person name="Otillar R.P."/>
            <person name="Pangilinan J.L."/>
            <person name="Peng Y."/>
            <person name="Rokas A."/>
            <person name="Rosa C.A."/>
            <person name="Scheuner C."/>
            <person name="Sibirny A.A."/>
            <person name="Slot J.C."/>
            <person name="Stielow J.B."/>
            <person name="Sun H."/>
            <person name="Kurtzman C.P."/>
            <person name="Blackwell M."/>
            <person name="Grigoriev I.V."/>
            <person name="Jeffries T.W."/>
        </authorList>
    </citation>
    <scope>NUCLEOTIDE SEQUENCE [LARGE SCALE GENOMIC DNA]</scope>
    <source>
        <strain evidence="2 3">NRRL Y-2026</strain>
    </source>
</reference>
<dbReference type="GeneID" id="30181736"/>
<dbReference type="RefSeq" id="XP_019020082.1">
    <property type="nucleotide sequence ID" value="XM_019165049.1"/>
</dbReference>
<organism evidence="2 3">
    <name type="scientific">Pichia membranifaciens NRRL Y-2026</name>
    <dbReference type="NCBI Taxonomy" id="763406"/>
    <lineage>
        <taxon>Eukaryota</taxon>
        <taxon>Fungi</taxon>
        <taxon>Dikarya</taxon>
        <taxon>Ascomycota</taxon>
        <taxon>Saccharomycotina</taxon>
        <taxon>Pichiomycetes</taxon>
        <taxon>Pichiales</taxon>
        <taxon>Pichiaceae</taxon>
        <taxon>Pichia</taxon>
    </lineage>
</organism>